<evidence type="ECO:0000313" key="1">
    <source>
        <dbReference type="EMBL" id="SFK02224.1"/>
    </source>
</evidence>
<protein>
    <recommendedName>
        <fullName evidence="3">DUF1150 family protein</fullName>
    </recommendedName>
</protein>
<proteinExistence type="predicted"/>
<gene>
    <name evidence="1" type="ORF">SAMN04487991_3565</name>
</gene>
<dbReference type="RefSeq" id="WP_090062069.1">
    <property type="nucleotide sequence ID" value="NZ_FORH01000008.1"/>
</dbReference>
<evidence type="ECO:0008006" key="3">
    <source>
        <dbReference type="Google" id="ProtNLM"/>
    </source>
</evidence>
<reference evidence="2" key="1">
    <citation type="submission" date="2016-10" db="EMBL/GenBank/DDBJ databases">
        <authorList>
            <person name="Varghese N."/>
            <person name="Submissions S."/>
        </authorList>
    </citation>
    <scope>NUCLEOTIDE SEQUENCE [LARGE SCALE GENOMIC DNA]</scope>
    <source>
        <strain evidence="2">DSM 26471</strain>
    </source>
</reference>
<dbReference type="OrthoDB" id="7205167at2"/>
<organism evidence="1 2">
    <name type="scientific">Celeribacter neptunius</name>
    <dbReference type="NCBI Taxonomy" id="588602"/>
    <lineage>
        <taxon>Bacteria</taxon>
        <taxon>Pseudomonadati</taxon>
        <taxon>Pseudomonadota</taxon>
        <taxon>Alphaproteobacteria</taxon>
        <taxon>Rhodobacterales</taxon>
        <taxon>Roseobacteraceae</taxon>
        <taxon>Celeribacter</taxon>
    </lineage>
</organism>
<keyword evidence="2" id="KW-1185">Reference proteome</keyword>
<dbReference type="Pfam" id="PF06620">
    <property type="entry name" value="DUF1150"/>
    <property type="match status" value="1"/>
</dbReference>
<evidence type="ECO:0000313" key="2">
    <source>
        <dbReference type="Proteomes" id="UP000199630"/>
    </source>
</evidence>
<name>A0A1I3W3L6_9RHOB</name>
<dbReference type="Proteomes" id="UP000199630">
    <property type="component" value="Unassembled WGS sequence"/>
</dbReference>
<dbReference type="EMBL" id="FORH01000008">
    <property type="protein sequence ID" value="SFK02224.1"/>
    <property type="molecule type" value="Genomic_DNA"/>
</dbReference>
<sequence length="78" mass="8882">METRYPHVPGVDETHEKIVYVRSVAVDDLPEEVQAQAEGRDHIYSVHDEQGTRLALVADRRLAFILARENDYAPVSVH</sequence>
<dbReference type="InterPro" id="IPR009531">
    <property type="entry name" value="DUF1150"/>
</dbReference>
<dbReference type="STRING" id="588602.SAMN04487991_3565"/>
<accession>A0A1I3W3L6</accession>
<dbReference type="AlphaFoldDB" id="A0A1I3W3L6"/>